<feature type="domain" description="Penicillin-binding protein transpeptidase" evidence="1">
    <location>
        <begin position="52"/>
        <end position="171"/>
    </location>
</feature>
<dbReference type="Pfam" id="PF00905">
    <property type="entry name" value="Transpeptidase"/>
    <property type="match status" value="1"/>
</dbReference>
<name>A0ABZ1B0N7_9ACTN</name>
<dbReference type="PANTHER" id="PTHR30627:SF2">
    <property type="entry name" value="PEPTIDOGLYCAN D,D-TRANSPEPTIDASE MRDA"/>
    <property type="match status" value="1"/>
</dbReference>
<dbReference type="SUPFAM" id="SSF56601">
    <property type="entry name" value="beta-lactamase/transpeptidase-like"/>
    <property type="match status" value="1"/>
</dbReference>
<dbReference type="PANTHER" id="PTHR30627">
    <property type="entry name" value="PEPTIDOGLYCAN D,D-TRANSPEPTIDASE"/>
    <property type="match status" value="1"/>
</dbReference>
<organism evidence="2 3">
    <name type="scientific">Blastococcus brunescens</name>
    <dbReference type="NCBI Taxonomy" id="1564165"/>
    <lineage>
        <taxon>Bacteria</taxon>
        <taxon>Bacillati</taxon>
        <taxon>Actinomycetota</taxon>
        <taxon>Actinomycetes</taxon>
        <taxon>Geodermatophilales</taxon>
        <taxon>Geodermatophilaceae</taxon>
        <taxon>Blastococcus</taxon>
    </lineage>
</organism>
<dbReference type="InterPro" id="IPR012338">
    <property type="entry name" value="Beta-lactam/transpept-like"/>
</dbReference>
<evidence type="ECO:0000259" key="1">
    <source>
        <dbReference type="Pfam" id="PF00905"/>
    </source>
</evidence>
<evidence type="ECO:0000313" key="3">
    <source>
        <dbReference type="Proteomes" id="UP001324287"/>
    </source>
</evidence>
<gene>
    <name evidence="2" type="ORF">U6N30_00470</name>
</gene>
<dbReference type="RefSeq" id="WP_324275704.1">
    <property type="nucleotide sequence ID" value="NZ_CP141261.1"/>
</dbReference>
<evidence type="ECO:0000313" key="2">
    <source>
        <dbReference type="EMBL" id="WRL64377.1"/>
    </source>
</evidence>
<keyword evidence="3" id="KW-1185">Reference proteome</keyword>
<dbReference type="Proteomes" id="UP001324287">
    <property type="component" value="Chromosome"/>
</dbReference>
<dbReference type="InterPro" id="IPR050515">
    <property type="entry name" value="Beta-lactam/transpept"/>
</dbReference>
<sequence length="182" mass="19250">MLSHLTGTLGLTTGQLEGAGLTVETTLDPAMQRAGDAAVLNTLAIGDPRAGIYTAIEPGTGRVLAMSVNRVYGLDETDPAQTTVNLNLAAGQGAGSTYKVFTAAAAMEAGFGLRHELTTSDPYVSTVYRDGDGFYDVQNAGRYPRTLDMERALYMSSNTYFLALEDQLGSVEGRSAWPSAWA</sequence>
<dbReference type="Gene3D" id="3.40.710.10">
    <property type="entry name" value="DD-peptidase/beta-lactamase superfamily"/>
    <property type="match status" value="1"/>
</dbReference>
<protein>
    <submittedName>
        <fullName evidence="2">Penicillin-binding transpeptidase domain-containing protein</fullName>
    </submittedName>
</protein>
<proteinExistence type="predicted"/>
<reference evidence="2 3" key="1">
    <citation type="submission" date="2023-12" db="EMBL/GenBank/DDBJ databases">
        <title>Blastococcus brunescens sp. nov., an actonobacterium isolated from sandstone collected in sahara desert.</title>
        <authorList>
            <person name="Gtari M."/>
            <person name="Ghodhbane F."/>
        </authorList>
    </citation>
    <scope>NUCLEOTIDE SEQUENCE [LARGE SCALE GENOMIC DNA]</scope>
    <source>
        <strain evidence="2 3">BMG 8361</strain>
    </source>
</reference>
<accession>A0ABZ1B0N7</accession>
<dbReference type="EMBL" id="CP141261">
    <property type="protein sequence ID" value="WRL64377.1"/>
    <property type="molecule type" value="Genomic_DNA"/>
</dbReference>
<dbReference type="InterPro" id="IPR001460">
    <property type="entry name" value="PCN-bd_Tpept"/>
</dbReference>